<proteinExistence type="predicted"/>
<reference evidence="1 2" key="1">
    <citation type="submission" date="2019-10" db="EMBL/GenBank/DDBJ databases">
        <title>Description of Paenibacillus choica sp. nov.</title>
        <authorList>
            <person name="Carlier A."/>
            <person name="Qi S."/>
        </authorList>
    </citation>
    <scope>NUCLEOTIDE SEQUENCE [LARGE SCALE GENOMIC DNA]</scope>
    <source>
        <strain evidence="1 2">LMG 31460</strain>
    </source>
</reference>
<dbReference type="EMBL" id="WHOC01000078">
    <property type="protein sequence ID" value="NOU87265.1"/>
    <property type="molecule type" value="Genomic_DNA"/>
</dbReference>
<organism evidence="1 2">
    <name type="scientific">Paenibacillus germinis</name>
    <dbReference type="NCBI Taxonomy" id="2654979"/>
    <lineage>
        <taxon>Bacteria</taxon>
        <taxon>Bacillati</taxon>
        <taxon>Bacillota</taxon>
        <taxon>Bacilli</taxon>
        <taxon>Bacillales</taxon>
        <taxon>Paenibacillaceae</taxon>
        <taxon>Paenibacillus</taxon>
    </lineage>
</organism>
<accession>A0ABX1Z1J3</accession>
<protein>
    <submittedName>
        <fullName evidence="1">Uncharacterized protein</fullName>
    </submittedName>
</protein>
<dbReference type="Proteomes" id="UP000658690">
    <property type="component" value="Unassembled WGS sequence"/>
</dbReference>
<keyword evidence="2" id="KW-1185">Reference proteome</keyword>
<evidence type="ECO:0000313" key="2">
    <source>
        <dbReference type="Proteomes" id="UP000658690"/>
    </source>
</evidence>
<sequence>MTASSKEEHHYVVKTMFPKMGKIRGTEELISALKEKLDHCANEKR</sequence>
<comment type="caution">
    <text evidence="1">The sequence shown here is derived from an EMBL/GenBank/DDBJ whole genome shotgun (WGS) entry which is preliminary data.</text>
</comment>
<gene>
    <name evidence="1" type="ORF">GC102_15945</name>
</gene>
<name>A0ABX1Z1J3_9BACL</name>
<evidence type="ECO:0000313" key="1">
    <source>
        <dbReference type="EMBL" id="NOU87265.1"/>
    </source>
</evidence>